<reference evidence="2 3" key="1">
    <citation type="submission" date="2016-02" db="EMBL/GenBank/DDBJ databases">
        <title>Genome analysis of coral dinoflagellate symbionts highlights evolutionary adaptations to a symbiotic lifestyle.</title>
        <authorList>
            <person name="Aranda M."/>
            <person name="Li Y."/>
            <person name="Liew Y.J."/>
            <person name="Baumgarten S."/>
            <person name="Simakov O."/>
            <person name="Wilson M."/>
            <person name="Piel J."/>
            <person name="Ashoor H."/>
            <person name="Bougouffa S."/>
            <person name="Bajic V.B."/>
            <person name="Ryu T."/>
            <person name="Ravasi T."/>
            <person name="Bayer T."/>
            <person name="Micklem G."/>
            <person name="Kim H."/>
            <person name="Bhak J."/>
            <person name="Lajeunesse T.C."/>
            <person name="Voolstra C.R."/>
        </authorList>
    </citation>
    <scope>NUCLEOTIDE SEQUENCE [LARGE SCALE GENOMIC DNA]</scope>
    <source>
        <strain evidence="2 3">CCMP2467</strain>
    </source>
</reference>
<dbReference type="EMBL" id="LSRX01000536">
    <property type="protein sequence ID" value="OLP94603.1"/>
    <property type="molecule type" value="Genomic_DNA"/>
</dbReference>
<protein>
    <submittedName>
        <fullName evidence="2">Uncharacterized protein</fullName>
    </submittedName>
</protein>
<feature type="compositionally biased region" description="Low complexity" evidence="1">
    <location>
        <begin position="620"/>
        <end position="655"/>
    </location>
</feature>
<dbReference type="AlphaFoldDB" id="A0A1Q9DHG9"/>
<accession>A0A1Q9DHG9</accession>
<organism evidence="2 3">
    <name type="scientific">Symbiodinium microadriaticum</name>
    <name type="common">Dinoflagellate</name>
    <name type="synonym">Zooxanthella microadriatica</name>
    <dbReference type="NCBI Taxonomy" id="2951"/>
    <lineage>
        <taxon>Eukaryota</taxon>
        <taxon>Sar</taxon>
        <taxon>Alveolata</taxon>
        <taxon>Dinophyceae</taxon>
        <taxon>Suessiales</taxon>
        <taxon>Symbiodiniaceae</taxon>
        <taxon>Symbiodinium</taxon>
    </lineage>
</organism>
<dbReference type="SUPFAM" id="SSF51197">
    <property type="entry name" value="Clavaminate synthase-like"/>
    <property type="match status" value="1"/>
</dbReference>
<sequence length="732" mass="80571">MREGVGQAATGIPATSWHVQGRPLCCSAGTVVLMHYDLWHRGGANISSDGIRYMFKFQFSRMLSPVVAPRMRTEPDKAINWEDFYQEEDEEEEKEGEKGEACKILRLAVVALYQDELPPSACMERVFVWTFDGAAYAGESPQEISWAVRLAAMKVRVVLGDVSPWVGRLAATRVTVEHSTHWKVGAVRWKDDRRSSGLRLAKEAEAVLLAASQDMMVYVFQDASSSEPTPSERDYSLQDARWMPEDDEGELIEAIREHEAEATAERRTTANKDGIDEPARMQPVWQGIWDWLHARGSEAAPEADADAVKARLTELTQGRGQDALDPQRVAAAWQLARLCKGRLPVIEKAVAALDQLLQLRGRNVMHVLDMLGPAAAPFLLQKPGLQQSSDAVHGLGRCLDMAGRACIACPCLVLPPEVPCLGATVGGVGAALARPRSVESALAGKKDERLRACDGEGERGWQSKSLEKVRKAVENGQCLKVALPPGRLGATQEMELAKVKEMGWSYEEVDVFDVLDDQFPRGLLVDAWCEATKSWRRGTVEKQDVVDIEQGDGPKDAVVRWTLRCQLARQIFDSSCICSTSATMKAMQNCFGGAKLRGILMECLPHVDARHRHPSASPRSCGPEPSSKSSPSDPCTSSEIESSMASSSETSTRTSQIPAGRWKSANPIFWKCTTYISRKWDLLTSTSQRARDKLTCHQRERLSAIKGSDMVRLSAPAGAGKTFVAVERVIDL</sequence>
<dbReference type="Gene3D" id="2.60.120.620">
    <property type="entry name" value="q2cbj1_9rhob like domain"/>
    <property type="match status" value="1"/>
</dbReference>
<keyword evidence="3" id="KW-1185">Reference proteome</keyword>
<gene>
    <name evidence="2" type="ORF">AK812_SmicGene23373</name>
</gene>
<evidence type="ECO:0000256" key="1">
    <source>
        <dbReference type="SAM" id="MobiDB-lite"/>
    </source>
</evidence>
<proteinExistence type="predicted"/>
<comment type="caution">
    <text evidence="2">The sequence shown here is derived from an EMBL/GenBank/DDBJ whole genome shotgun (WGS) entry which is preliminary data.</text>
</comment>
<dbReference type="OrthoDB" id="442431at2759"/>
<name>A0A1Q9DHG9_SYMMI</name>
<evidence type="ECO:0000313" key="2">
    <source>
        <dbReference type="EMBL" id="OLP94603.1"/>
    </source>
</evidence>
<evidence type="ECO:0000313" key="3">
    <source>
        <dbReference type="Proteomes" id="UP000186817"/>
    </source>
</evidence>
<feature type="region of interest" description="Disordered" evidence="1">
    <location>
        <begin position="611"/>
        <end position="659"/>
    </location>
</feature>
<dbReference type="Proteomes" id="UP000186817">
    <property type="component" value="Unassembled WGS sequence"/>
</dbReference>